<evidence type="ECO:0000313" key="2">
    <source>
        <dbReference type="Proteomes" id="UP000245379"/>
    </source>
</evidence>
<dbReference type="SUPFAM" id="SSF52833">
    <property type="entry name" value="Thioredoxin-like"/>
    <property type="match status" value="1"/>
</dbReference>
<proteinExistence type="predicted"/>
<gene>
    <name evidence="1" type="ORF">DHW03_18465</name>
</gene>
<dbReference type="OrthoDB" id="9808254at2"/>
<dbReference type="PANTHER" id="PTHR36057">
    <property type="match status" value="1"/>
</dbReference>
<accession>A0A317EGS9</accession>
<reference evidence="1 2" key="1">
    <citation type="submission" date="2018-05" db="EMBL/GenBank/DDBJ databases">
        <title>Pedobacter paludis sp. nov., isolated from wetland soil.</title>
        <authorList>
            <person name="Zhang Y."/>
            <person name="Wang G."/>
        </authorList>
    </citation>
    <scope>NUCLEOTIDE SEQUENCE [LARGE SCALE GENOMIC DNA]</scope>
    <source>
        <strain evidence="1 2">KCTC22721</strain>
    </source>
</reference>
<dbReference type="InterPro" id="IPR036249">
    <property type="entry name" value="Thioredoxin-like_sf"/>
</dbReference>
<name>A0A317EGS9_9SPHI</name>
<comment type="caution">
    <text evidence="1">The sequence shown here is derived from an EMBL/GenBank/DDBJ whole genome shotgun (WGS) entry which is preliminary data.</text>
</comment>
<evidence type="ECO:0000313" key="1">
    <source>
        <dbReference type="EMBL" id="PWS26031.1"/>
    </source>
</evidence>
<dbReference type="EMBL" id="QGNZ01000005">
    <property type="protein sequence ID" value="PWS26031.1"/>
    <property type="molecule type" value="Genomic_DNA"/>
</dbReference>
<protein>
    <submittedName>
        <fullName evidence="1">DUF1223 domain-containing protein</fullName>
    </submittedName>
</protein>
<dbReference type="PANTHER" id="PTHR36057:SF1">
    <property type="entry name" value="LIPOPROTEIN LIPID ATTACHMENT SITE-LIKE PROTEIN, PUTATIVE (DUF1223)-RELATED"/>
    <property type="match status" value="1"/>
</dbReference>
<sequence>MIIMIKNIILPVIAFGIIGLGLAFNPVNKDTSKTINTAPTGFAVVELFTSEGCSSCPPADALIAKIEKESAGKPIYILAYHVDYWDRLGWKDTFSDAKFSARQNRYANWLNLKSVYTPQIVVNGDQEFVGSNEVTLRKSLATELAKPSSQNLEISLSRSDNHNLSISYKTNQKTDDYNLVVALVSPMATNKILRGENKGRTLAHIQIVQQFESIPIKGNTNGTANIALARAKQNDALQVICFLQNNTTGKITAASKLNTRELQTD</sequence>
<dbReference type="Proteomes" id="UP000245379">
    <property type="component" value="Unassembled WGS sequence"/>
</dbReference>
<organism evidence="1 2">
    <name type="scientific">Pedobacter yonginense</name>
    <dbReference type="NCBI Taxonomy" id="651869"/>
    <lineage>
        <taxon>Bacteria</taxon>
        <taxon>Pseudomonadati</taxon>
        <taxon>Bacteroidota</taxon>
        <taxon>Sphingobacteriia</taxon>
        <taxon>Sphingobacteriales</taxon>
        <taxon>Sphingobacteriaceae</taxon>
        <taxon>Pedobacter</taxon>
    </lineage>
</organism>
<dbReference type="Pfam" id="PF06764">
    <property type="entry name" value="DUF1223"/>
    <property type="match status" value="1"/>
</dbReference>
<keyword evidence="2" id="KW-1185">Reference proteome</keyword>
<dbReference type="InterPro" id="IPR010634">
    <property type="entry name" value="DUF1223"/>
</dbReference>
<dbReference type="AlphaFoldDB" id="A0A317EGS9"/>